<evidence type="ECO:0000256" key="3">
    <source>
        <dbReference type="ARBA" id="ARBA00022553"/>
    </source>
</evidence>
<dbReference type="SUPFAM" id="SSF47336">
    <property type="entry name" value="ACP-like"/>
    <property type="match status" value="1"/>
</dbReference>
<organism evidence="10 11">
    <name type="scientific">Actinokineospora auranticolor</name>
    <dbReference type="NCBI Taxonomy" id="155976"/>
    <lineage>
        <taxon>Bacteria</taxon>
        <taxon>Bacillati</taxon>
        <taxon>Actinomycetota</taxon>
        <taxon>Actinomycetes</taxon>
        <taxon>Pseudonocardiales</taxon>
        <taxon>Pseudonocardiaceae</taxon>
        <taxon>Actinokineospora</taxon>
    </lineage>
</organism>
<evidence type="ECO:0000256" key="2">
    <source>
        <dbReference type="ARBA" id="ARBA00022450"/>
    </source>
</evidence>
<dbReference type="SUPFAM" id="SSF55048">
    <property type="entry name" value="Probable ACP-binding domain of malonyl-CoA ACP transacylase"/>
    <property type="match status" value="1"/>
</dbReference>
<protein>
    <submittedName>
        <fullName evidence="10">Acyl transferase domain-containing protein</fullName>
    </submittedName>
</protein>
<dbReference type="AlphaFoldDB" id="A0A2S6H1V3"/>
<dbReference type="InterPro" id="IPR020806">
    <property type="entry name" value="PKS_PP-bd"/>
</dbReference>
<dbReference type="InterPro" id="IPR016035">
    <property type="entry name" value="Acyl_Trfase/lysoPLipase"/>
</dbReference>
<dbReference type="GO" id="GO:0004315">
    <property type="term" value="F:3-oxoacyl-[acyl-carrier-protein] synthase activity"/>
    <property type="evidence" value="ECO:0007669"/>
    <property type="project" value="InterPro"/>
</dbReference>
<name>A0A2S6H1V3_9PSEU</name>
<accession>A0A2S6H1V3</accession>
<dbReference type="Pfam" id="PF00109">
    <property type="entry name" value="ketoacyl-synt"/>
    <property type="match status" value="1"/>
</dbReference>
<dbReference type="FunFam" id="3.40.47.10:FF:000019">
    <property type="entry name" value="Polyketide synthase type I"/>
    <property type="match status" value="1"/>
</dbReference>
<dbReference type="Pfam" id="PF00550">
    <property type="entry name" value="PP-binding"/>
    <property type="match status" value="1"/>
</dbReference>
<dbReference type="InterPro" id="IPR015083">
    <property type="entry name" value="NorB/c/GfsB-D-like_docking"/>
</dbReference>
<dbReference type="OrthoDB" id="9778690at2"/>
<dbReference type="InterPro" id="IPR001227">
    <property type="entry name" value="Ac_transferase_dom_sf"/>
</dbReference>
<evidence type="ECO:0000313" key="11">
    <source>
        <dbReference type="Proteomes" id="UP000239203"/>
    </source>
</evidence>
<dbReference type="Proteomes" id="UP000239203">
    <property type="component" value="Unassembled WGS sequence"/>
</dbReference>
<evidence type="ECO:0000259" key="8">
    <source>
        <dbReference type="PROSITE" id="PS50075"/>
    </source>
</evidence>
<dbReference type="InterPro" id="IPR016036">
    <property type="entry name" value="Malonyl_transacylase_ACP-bd"/>
</dbReference>
<keyword evidence="3" id="KW-0597">Phosphoprotein</keyword>
<dbReference type="InterPro" id="IPR036736">
    <property type="entry name" value="ACP-like_sf"/>
</dbReference>
<dbReference type="Gene3D" id="3.40.47.10">
    <property type="match status" value="1"/>
</dbReference>
<evidence type="ECO:0000256" key="6">
    <source>
        <dbReference type="ARBA" id="ARBA00023268"/>
    </source>
</evidence>
<dbReference type="InterPro" id="IPR009081">
    <property type="entry name" value="PP-bd_ACP"/>
</dbReference>
<dbReference type="SMART" id="SM00823">
    <property type="entry name" value="PKS_PP"/>
    <property type="match status" value="1"/>
</dbReference>
<feature type="domain" description="Carrier" evidence="8">
    <location>
        <begin position="904"/>
        <end position="981"/>
    </location>
</feature>
<dbReference type="SUPFAM" id="SSF52151">
    <property type="entry name" value="FabD/lysophospholipase-like"/>
    <property type="match status" value="1"/>
</dbReference>
<dbReference type="PROSITE" id="PS52004">
    <property type="entry name" value="KS3_2"/>
    <property type="match status" value="1"/>
</dbReference>
<dbReference type="GO" id="GO:0006633">
    <property type="term" value="P:fatty acid biosynthetic process"/>
    <property type="evidence" value="ECO:0007669"/>
    <property type="project" value="InterPro"/>
</dbReference>
<evidence type="ECO:0000256" key="1">
    <source>
        <dbReference type="ARBA" id="ARBA00001957"/>
    </source>
</evidence>
<dbReference type="Pfam" id="PF16197">
    <property type="entry name" value="KAsynt_C_assoc"/>
    <property type="match status" value="1"/>
</dbReference>
<dbReference type="Pfam" id="PF08990">
    <property type="entry name" value="Docking"/>
    <property type="match status" value="1"/>
</dbReference>
<gene>
    <name evidence="10" type="ORF">CLV40_101601</name>
</gene>
<evidence type="ECO:0000313" key="10">
    <source>
        <dbReference type="EMBL" id="PPK71411.1"/>
    </source>
</evidence>
<comment type="caution">
    <text evidence="10">The sequence shown here is derived from an EMBL/GenBank/DDBJ whole genome shotgun (WGS) entry which is preliminary data.</text>
</comment>
<dbReference type="PANTHER" id="PTHR43775:SF51">
    <property type="entry name" value="INACTIVE PHENOLPHTHIOCEROL SYNTHESIS POLYKETIDE SYNTHASE TYPE I PKS1-RELATED"/>
    <property type="match status" value="1"/>
</dbReference>
<keyword evidence="5" id="KW-0045">Antibiotic biosynthesis</keyword>
<comment type="cofactor">
    <cofactor evidence="1">
        <name>pantetheine 4'-phosphate</name>
        <dbReference type="ChEBI" id="CHEBI:47942"/>
    </cofactor>
</comment>
<dbReference type="InterPro" id="IPR014030">
    <property type="entry name" value="Ketoacyl_synth_N"/>
</dbReference>
<dbReference type="GO" id="GO:0031177">
    <property type="term" value="F:phosphopantetheine binding"/>
    <property type="evidence" value="ECO:0007669"/>
    <property type="project" value="InterPro"/>
</dbReference>
<keyword evidence="2" id="KW-0596">Phosphopantetheine</keyword>
<feature type="domain" description="Ketosynthase family 3 (KS3)" evidence="9">
    <location>
        <begin position="38"/>
        <end position="447"/>
    </location>
</feature>
<dbReference type="InterPro" id="IPR018201">
    <property type="entry name" value="Ketoacyl_synth_AS"/>
</dbReference>
<keyword evidence="4 10" id="KW-0808">Transferase</keyword>
<evidence type="ECO:0000256" key="7">
    <source>
        <dbReference type="ARBA" id="ARBA00023315"/>
    </source>
</evidence>
<dbReference type="RefSeq" id="WP_104476575.1">
    <property type="nucleotide sequence ID" value="NZ_CP154825.1"/>
</dbReference>
<dbReference type="Pfam" id="PF00698">
    <property type="entry name" value="Acyl_transf_1"/>
    <property type="match status" value="1"/>
</dbReference>
<dbReference type="InterPro" id="IPR032821">
    <property type="entry name" value="PKS_assoc"/>
</dbReference>
<proteinExistence type="predicted"/>
<dbReference type="EMBL" id="PTIX01000001">
    <property type="protein sequence ID" value="PPK71411.1"/>
    <property type="molecule type" value="Genomic_DNA"/>
</dbReference>
<dbReference type="Gene3D" id="1.10.1200.10">
    <property type="entry name" value="ACP-like"/>
    <property type="match status" value="1"/>
</dbReference>
<dbReference type="SMART" id="SM00825">
    <property type="entry name" value="PKS_KS"/>
    <property type="match status" value="1"/>
</dbReference>
<dbReference type="SMART" id="SM00827">
    <property type="entry name" value="PKS_AT"/>
    <property type="match status" value="1"/>
</dbReference>
<dbReference type="PROSITE" id="PS00606">
    <property type="entry name" value="KS3_1"/>
    <property type="match status" value="1"/>
</dbReference>
<evidence type="ECO:0000259" key="9">
    <source>
        <dbReference type="PROSITE" id="PS52004"/>
    </source>
</evidence>
<dbReference type="InterPro" id="IPR014031">
    <property type="entry name" value="Ketoacyl_synth_C"/>
</dbReference>
<dbReference type="Gene3D" id="3.30.70.3290">
    <property type="match status" value="1"/>
</dbReference>
<keyword evidence="11" id="KW-1185">Reference proteome</keyword>
<dbReference type="GO" id="GO:0033068">
    <property type="term" value="P:macrolide biosynthetic process"/>
    <property type="evidence" value="ECO:0007669"/>
    <property type="project" value="UniProtKB-ARBA"/>
</dbReference>
<sequence length="988" mass="101877">MTDERKLIDYLRRASAELATTRAELAAARAELAARRDPDPIAVVATACRFPGGVDSPEDLWRVVDSGTDALGPFPDDRGWPAHDGVGGFLSGAGGFDAGFFGIAPREALAMDPQHRVLLEIAWAALERAGLRPADLRGSRTGVFAGVIQQEYAPPVTAGPSPLDGYFMTGNAASIASGRLAYTFGFEGPAVTVDTACSSSLVALHLAAKALRDGECDLALAGGVTVMATPRVFSEFARQGGLAGDGRCKAFADGADGTGFGEGAGLVVLQRLSDARRDGRTVLAVLRGSAINSDGASNGITAPNGLAQERVIRAALTNAGLAPGDVDLVEAHGTGTALGDPIEAGALLAAYGDGRATPLWVGSVKSNIGHTQAAAGIAGVIKVIEALRHETLPATLHADTPSTLVDWTDSVRVIRAARSWPGGSVPRRAAVSSFGISGSNAHVIIEEGDRASSEVDNSAPAVPWVLTGRSAEAVRALADRLRGRLVAGDDLASVARTLAHQRTHFAHRAVAVGADAAELRRALDTVRPAEAGSPRVGFAFSGQGTQRVGMGTELAEAYPVFAEAFDTACAAVDAGGYANAPLRDFLREAPRDELDRTENTQPALFAFQVALARLVASWGVRPAAVLGHSVGEIAAAHVAGILTLADAGRLVVARAAAMQAARPGGAMLSLRAEESEVLPTLDSRVAIAAVNGPRATVVSGDADAVRSLATAWRARGVRTKALAVSHAFHSSHMEPALPVLREVAGSIPLTEPEVPLVSTVTGAVAGAGVLAGEYWAEQVRLPVRFHDAVRALGDLGVDTVLEIGPDATLTGMIADIRQATALAALRHPATEAVSVVSAAGALFERGVPVDWAAVLGEGPHAEPASVPTYPFQREHYWLRTITTTAVAVESAPPEVTLVDPADEDAHEVIMSAVRESVAAVLGHDSAGLNVTADLLDLGLTSFGALEIADRITRATGLALPPATLFDTRTPAALADRLHALLAPAGHAN</sequence>
<keyword evidence="6" id="KW-0511">Multifunctional enzyme</keyword>
<dbReference type="Pfam" id="PF02801">
    <property type="entry name" value="Ketoacyl-synt_C"/>
    <property type="match status" value="1"/>
</dbReference>
<dbReference type="InterPro" id="IPR020841">
    <property type="entry name" value="PKS_Beta-ketoAc_synthase_dom"/>
</dbReference>
<keyword evidence="7" id="KW-0012">Acyltransferase</keyword>
<dbReference type="Gene3D" id="3.40.366.10">
    <property type="entry name" value="Malonyl-Coenzyme A Acyl Carrier Protein, domain 2"/>
    <property type="match status" value="1"/>
</dbReference>
<evidence type="ECO:0000256" key="5">
    <source>
        <dbReference type="ARBA" id="ARBA00023194"/>
    </source>
</evidence>
<dbReference type="GO" id="GO:0004312">
    <property type="term" value="F:fatty acid synthase activity"/>
    <property type="evidence" value="ECO:0007669"/>
    <property type="project" value="TreeGrafter"/>
</dbReference>
<dbReference type="InterPro" id="IPR016039">
    <property type="entry name" value="Thiolase-like"/>
</dbReference>
<dbReference type="InterPro" id="IPR014043">
    <property type="entry name" value="Acyl_transferase_dom"/>
</dbReference>
<reference evidence="10 11" key="1">
    <citation type="submission" date="2018-02" db="EMBL/GenBank/DDBJ databases">
        <title>Genomic Encyclopedia of Archaeal and Bacterial Type Strains, Phase II (KMG-II): from individual species to whole genera.</title>
        <authorList>
            <person name="Goeker M."/>
        </authorList>
    </citation>
    <scope>NUCLEOTIDE SEQUENCE [LARGE SCALE GENOMIC DNA]</scope>
    <source>
        <strain evidence="10 11">YU 961-1</strain>
    </source>
</reference>
<dbReference type="PROSITE" id="PS50075">
    <property type="entry name" value="CARRIER"/>
    <property type="match status" value="1"/>
</dbReference>
<dbReference type="SUPFAM" id="SSF53901">
    <property type="entry name" value="Thiolase-like"/>
    <property type="match status" value="1"/>
</dbReference>
<dbReference type="PANTHER" id="PTHR43775">
    <property type="entry name" value="FATTY ACID SYNTHASE"/>
    <property type="match status" value="1"/>
</dbReference>
<evidence type="ECO:0000256" key="4">
    <source>
        <dbReference type="ARBA" id="ARBA00022679"/>
    </source>
</evidence>
<dbReference type="InterPro" id="IPR050091">
    <property type="entry name" value="PKS_NRPS_Biosynth_Enz"/>
</dbReference>
<dbReference type="CDD" id="cd00833">
    <property type="entry name" value="PKS"/>
    <property type="match status" value="1"/>
</dbReference>